<dbReference type="Pfam" id="PF14598">
    <property type="entry name" value="PAS_11"/>
    <property type="match status" value="1"/>
</dbReference>
<dbReference type="SUPFAM" id="SSF55785">
    <property type="entry name" value="PYP-like sensor domain (PAS domain)"/>
    <property type="match status" value="1"/>
</dbReference>
<evidence type="ECO:0000256" key="3">
    <source>
        <dbReference type="ARBA" id="ARBA00023163"/>
    </source>
</evidence>
<dbReference type="Gene3D" id="3.30.450.20">
    <property type="entry name" value="PAS domain"/>
    <property type="match status" value="1"/>
</dbReference>
<dbReference type="PANTHER" id="PTHR23043">
    <property type="entry name" value="HYPOXIA-INDUCIBLE FACTOR 1 ALPHA"/>
    <property type="match status" value="1"/>
</dbReference>
<dbReference type="CDD" id="cd00130">
    <property type="entry name" value="PAS"/>
    <property type="match status" value="1"/>
</dbReference>
<organism evidence="6 7">
    <name type="scientific">Cichlidogyrus casuarinus</name>
    <dbReference type="NCBI Taxonomy" id="1844966"/>
    <lineage>
        <taxon>Eukaryota</taxon>
        <taxon>Metazoa</taxon>
        <taxon>Spiralia</taxon>
        <taxon>Lophotrochozoa</taxon>
        <taxon>Platyhelminthes</taxon>
        <taxon>Monogenea</taxon>
        <taxon>Monopisthocotylea</taxon>
        <taxon>Dactylogyridea</taxon>
        <taxon>Ancyrocephalidae</taxon>
        <taxon>Cichlidogyrus</taxon>
    </lineage>
</organism>
<evidence type="ECO:0000259" key="5">
    <source>
        <dbReference type="PROSITE" id="PS50112"/>
    </source>
</evidence>
<dbReference type="InterPro" id="IPR000014">
    <property type="entry name" value="PAS"/>
</dbReference>
<dbReference type="AlphaFoldDB" id="A0ABD2QGM2"/>
<gene>
    <name evidence="6" type="primary">SIM1_2</name>
    <name evidence="6" type="ORF">Ciccas_002659</name>
</gene>
<evidence type="ECO:0000313" key="7">
    <source>
        <dbReference type="Proteomes" id="UP001626550"/>
    </source>
</evidence>
<dbReference type="PANTHER" id="PTHR23043:SF36">
    <property type="entry name" value="PROTEIN SINGLE-MINDED"/>
    <property type="match status" value="1"/>
</dbReference>
<dbReference type="SMART" id="SM00091">
    <property type="entry name" value="PAS"/>
    <property type="match status" value="1"/>
</dbReference>
<evidence type="ECO:0000256" key="1">
    <source>
        <dbReference type="ARBA" id="ARBA00004123"/>
    </source>
</evidence>
<keyword evidence="3" id="KW-0804">Transcription</keyword>
<comment type="subcellular location">
    <subcellularLocation>
        <location evidence="1">Nucleus</location>
    </subcellularLocation>
</comment>
<sequence>MKCVLAKRNAGLTNAGFKVIHCSGYIKVRIAETNGYAYAENMGLLAIAYVLPTPNANSTEIRLCSDMFMFRASLDLKLIFLEGKVTTLTGYQPQDLIEKSLYQLVHVADVENLKNAHKTCELLNASRTIVSPIVNYVLSGVENLHQFMQLEKISSREYFQSSPQFTENASETLLANFKNSSRMNGLKRINMFDVNTNPKVMSTAKRFLAEHPGLLSQYQEPLLDIHSGLYHSNFEQIKLDLGHEQFKPALWYQSGFQDVPLAHELLQTTSHSNNSSLSSMSSSISPNQMNSSGVFGNPYINSQVIKSADSSGVEDNCKLLASDSTFFAEHQNSSNPRTRTICLENSKTPRKRVCENFDRSGSDISSVESY</sequence>
<keyword evidence="2" id="KW-0805">Transcription regulation</keyword>
<comment type="caution">
    <text evidence="6">The sequence shown here is derived from an EMBL/GenBank/DDBJ whole genome shotgun (WGS) entry which is preliminary data.</text>
</comment>
<protein>
    <submittedName>
        <fullName evidence="6">Secreted beta-glucosidase sim1</fullName>
    </submittedName>
</protein>
<keyword evidence="4" id="KW-0539">Nucleus</keyword>
<dbReference type="GO" id="GO:0005634">
    <property type="term" value="C:nucleus"/>
    <property type="evidence" value="ECO:0007669"/>
    <property type="project" value="UniProtKB-SubCell"/>
</dbReference>
<dbReference type="InterPro" id="IPR035965">
    <property type="entry name" value="PAS-like_dom_sf"/>
</dbReference>
<name>A0ABD2QGM2_9PLAT</name>
<accession>A0ABD2QGM2</accession>
<dbReference type="PROSITE" id="PS50112">
    <property type="entry name" value="PAS"/>
    <property type="match status" value="1"/>
</dbReference>
<keyword evidence="7" id="KW-1185">Reference proteome</keyword>
<feature type="domain" description="PAS" evidence="5">
    <location>
        <begin position="69"/>
        <end position="126"/>
    </location>
</feature>
<dbReference type="Proteomes" id="UP001626550">
    <property type="component" value="Unassembled WGS sequence"/>
</dbReference>
<dbReference type="EMBL" id="JBJKFK010000215">
    <property type="protein sequence ID" value="KAL3318683.1"/>
    <property type="molecule type" value="Genomic_DNA"/>
</dbReference>
<reference evidence="6 7" key="1">
    <citation type="submission" date="2024-11" db="EMBL/GenBank/DDBJ databases">
        <title>Adaptive evolution of stress response genes in parasites aligns with host niche diversity.</title>
        <authorList>
            <person name="Hahn C."/>
            <person name="Resl P."/>
        </authorList>
    </citation>
    <scope>NUCLEOTIDE SEQUENCE [LARGE SCALE GENOMIC DNA]</scope>
    <source>
        <strain evidence="6">EGGRZ-B1_66</strain>
        <tissue evidence="6">Body</tissue>
    </source>
</reference>
<proteinExistence type="predicted"/>
<evidence type="ECO:0000313" key="6">
    <source>
        <dbReference type="EMBL" id="KAL3318683.1"/>
    </source>
</evidence>
<evidence type="ECO:0000256" key="4">
    <source>
        <dbReference type="ARBA" id="ARBA00023242"/>
    </source>
</evidence>
<evidence type="ECO:0000256" key="2">
    <source>
        <dbReference type="ARBA" id="ARBA00023015"/>
    </source>
</evidence>